<dbReference type="InterPro" id="IPR011006">
    <property type="entry name" value="CheY-like_superfamily"/>
</dbReference>
<evidence type="ECO:0000256" key="1">
    <source>
        <dbReference type="ARBA" id="ARBA00022490"/>
    </source>
</evidence>
<proteinExistence type="predicted"/>
<dbReference type="Gene3D" id="3.40.50.2300">
    <property type="match status" value="1"/>
</dbReference>
<sequence length="85" mass="9715">MFKLLIADDDVWIREGIKRSIPWEQYNIQIVGVAADGLEAWELIQNVKPDILLSDIRMPFIDGLKLAGLIKENNLDMKVIFLSGF</sequence>
<dbReference type="CDD" id="cd17536">
    <property type="entry name" value="REC_YesN-like"/>
    <property type="match status" value="1"/>
</dbReference>
<evidence type="ECO:0000256" key="3">
    <source>
        <dbReference type="PROSITE-ProRule" id="PRU00169"/>
    </source>
</evidence>
<dbReference type="SUPFAM" id="SSF52172">
    <property type="entry name" value="CheY-like"/>
    <property type="match status" value="1"/>
</dbReference>
<dbReference type="EMBL" id="CP090978">
    <property type="protein sequence ID" value="UJF31730.1"/>
    <property type="molecule type" value="Genomic_DNA"/>
</dbReference>
<evidence type="ECO:0000256" key="2">
    <source>
        <dbReference type="ARBA" id="ARBA00023125"/>
    </source>
</evidence>
<name>A0ABY3SE78_9BACL</name>
<dbReference type="Proteomes" id="UP001649230">
    <property type="component" value="Chromosome"/>
</dbReference>
<dbReference type="PROSITE" id="PS50110">
    <property type="entry name" value="RESPONSE_REGULATORY"/>
    <property type="match status" value="1"/>
</dbReference>
<dbReference type="PANTHER" id="PTHR42713">
    <property type="entry name" value="HISTIDINE KINASE-RELATED"/>
    <property type="match status" value="1"/>
</dbReference>
<reference evidence="5 6" key="1">
    <citation type="journal article" date="2024" name="Int. J. Syst. Evol. Microbiol.">
        <title>Paenibacillus hexagrammi sp. nov., a novel bacterium isolated from the gut content of Hexagrammos agrammus.</title>
        <authorList>
            <person name="Jung H.K."/>
            <person name="Kim D.G."/>
            <person name="Zin H."/>
            <person name="Park J."/>
            <person name="Jung H."/>
            <person name="Kim Y.O."/>
            <person name="Kong H.J."/>
            <person name="Kim J.W."/>
            <person name="Kim Y.S."/>
        </authorList>
    </citation>
    <scope>NUCLEOTIDE SEQUENCE [LARGE SCALE GENOMIC DNA]</scope>
    <source>
        <strain evidence="5 6">YPD9-1</strain>
    </source>
</reference>
<evidence type="ECO:0000313" key="5">
    <source>
        <dbReference type="EMBL" id="UJF31730.1"/>
    </source>
</evidence>
<keyword evidence="2" id="KW-0238">DNA-binding</keyword>
<keyword evidence="3" id="KW-0597">Phosphoprotein</keyword>
<accession>A0ABY3SE78</accession>
<keyword evidence="6" id="KW-1185">Reference proteome</keyword>
<dbReference type="RefSeq" id="WP_235118075.1">
    <property type="nucleotide sequence ID" value="NZ_CP090978.1"/>
</dbReference>
<evidence type="ECO:0000313" key="6">
    <source>
        <dbReference type="Proteomes" id="UP001649230"/>
    </source>
</evidence>
<evidence type="ECO:0000259" key="4">
    <source>
        <dbReference type="PROSITE" id="PS50110"/>
    </source>
</evidence>
<dbReference type="InterPro" id="IPR001789">
    <property type="entry name" value="Sig_transdc_resp-reg_receiver"/>
</dbReference>
<feature type="modified residue" description="4-aspartylphosphate" evidence="3">
    <location>
        <position position="55"/>
    </location>
</feature>
<dbReference type="PANTHER" id="PTHR42713:SF3">
    <property type="entry name" value="TRANSCRIPTIONAL REGULATORY PROTEIN HPTR"/>
    <property type="match status" value="1"/>
</dbReference>
<protein>
    <submittedName>
        <fullName evidence="5">Response regulator</fullName>
    </submittedName>
</protein>
<organism evidence="5 6">
    <name type="scientific">Paenibacillus hexagrammi</name>
    <dbReference type="NCBI Taxonomy" id="2908839"/>
    <lineage>
        <taxon>Bacteria</taxon>
        <taxon>Bacillati</taxon>
        <taxon>Bacillota</taxon>
        <taxon>Bacilli</taxon>
        <taxon>Bacillales</taxon>
        <taxon>Paenibacillaceae</taxon>
        <taxon>Paenibacillus</taxon>
    </lineage>
</organism>
<feature type="domain" description="Response regulatory" evidence="4">
    <location>
        <begin position="3"/>
        <end position="85"/>
    </location>
</feature>
<keyword evidence="1" id="KW-0963">Cytoplasm</keyword>
<dbReference type="InterPro" id="IPR051552">
    <property type="entry name" value="HptR"/>
</dbReference>
<gene>
    <name evidence="5" type="ORF">L0M14_18345</name>
</gene>
<dbReference type="Pfam" id="PF00072">
    <property type="entry name" value="Response_reg"/>
    <property type="match status" value="1"/>
</dbReference>